<evidence type="ECO:0000313" key="1">
    <source>
        <dbReference type="EMBL" id="KAG0415642.1"/>
    </source>
</evidence>
<organism evidence="1 2">
    <name type="scientific">Ixodes persulcatus</name>
    <name type="common">Taiga tick</name>
    <dbReference type="NCBI Taxonomy" id="34615"/>
    <lineage>
        <taxon>Eukaryota</taxon>
        <taxon>Metazoa</taxon>
        <taxon>Ecdysozoa</taxon>
        <taxon>Arthropoda</taxon>
        <taxon>Chelicerata</taxon>
        <taxon>Arachnida</taxon>
        <taxon>Acari</taxon>
        <taxon>Parasitiformes</taxon>
        <taxon>Ixodida</taxon>
        <taxon>Ixodoidea</taxon>
        <taxon>Ixodidae</taxon>
        <taxon>Ixodinae</taxon>
        <taxon>Ixodes</taxon>
    </lineage>
</organism>
<protein>
    <submittedName>
        <fullName evidence="1">Uncharacterized protein</fullName>
    </submittedName>
</protein>
<dbReference type="EMBL" id="JABSTQ010011051">
    <property type="protein sequence ID" value="KAG0415642.1"/>
    <property type="molecule type" value="Genomic_DNA"/>
</dbReference>
<dbReference type="Proteomes" id="UP000805193">
    <property type="component" value="Unassembled WGS sequence"/>
</dbReference>
<proteinExistence type="predicted"/>
<sequence length="201" mass="21554">MFKSVAIHLVVVIARLHSMKNVEASFHKAFVTPNKVWPAALYQRYGVLQVAVAEMVDSGDALRFSPLPMQGPSEVGHSACLRNPTERAKEAHLLRSVVRGRLCGVVLLQCLAPERFRYCLGAAGALWPGLVIPAQIRSPESGDVLDEDRSGSGRPLRQFPASPAEAASGVPCPSCPLAAVPWCWPRRLPPPVTGTATCSGP</sequence>
<accession>A0AC60P809</accession>
<gene>
    <name evidence="1" type="ORF">HPB47_007172</name>
</gene>
<comment type="caution">
    <text evidence="1">The sequence shown here is derived from an EMBL/GenBank/DDBJ whole genome shotgun (WGS) entry which is preliminary data.</text>
</comment>
<keyword evidence="2" id="KW-1185">Reference proteome</keyword>
<name>A0AC60P809_IXOPE</name>
<reference evidence="1 2" key="1">
    <citation type="journal article" date="2020" name="Cell">
        <title>Large-Scale Comparative Analyses of Tick Genomes Elucidate Their Genetic Diversity and Vector Capacities.</title>
        <authorList>
            <consortium name="Tick Genome and Microbiome Consortium (TIGMIC)"/>
            <person name="Jia N."/>
            <person name="Wang J."/>
            <person name="Shi W."/>
            <person name="Du L."/>
            <person name="Sun Y."/>
            <person name="Zhan W."/>
            <person name="Jiang J.F."/>
            <person name="Wang Q."/>
            <person name="Zhang B."/>
            <person name="Ji P."/>
            <person name="Bell-Sakyi L."/>
            <person name="Cui X.M."/>
            <person name="Yuan T.T."/>
            <person name="Jiang B.G."/>
            <person name="Yang W.F."/>
            <person name="Lam T.T."/>
            <person name="Chang Q.C."/>
            <person name="Ding S.J."/>
            <person name="Wang X.J."/>
            <person name="Zhu J.G."/>
            <person name="Ruan X.D."/>
            <person name="Zhao L."/>
            <person name="Wei J.T."/>
            <person name="Ye R.Z."/>
            <person name="Que T.C."/>
            <person name="Du C.H."/>
            <person name="Zhou Y.H."/>
            <person name="Cheng J.X."/>
            <person name="Dai P.F."/>
            <person name="Guo W.B."/>
            <person name="Han X.H."/>
            <person name="Huang E.J."/>
            <person name="Li L.F."/>
            <person name="Wei W."/>
            <person name="Gao Y.C."/>
            <person name="Liu J.Z."/>
            <person name="Shao H.Z."/>
            <person name="Wang X."/>
            <person name="Wang C.C."/>
            <person name="Yang T.C."/>
            <person name="Huo Q.B."/>
            <person name="Li W."/>
            <person name="Chen H.Y."/>
            <person name="Chen S.E."/>
            <person name="Zhou L.G."/>
            <person name="Ni X.B."/>
            <person name="Tian J.H."/>
            <person name="Sheng Y."/>
            <person name="Liu T."/>
            <person name="Pan Y.S."/>
            <person name="Xia L.Y."/>
            <person name="Li J."/>
            <person name="Zhao F."/>
            <person name="Cao W.C."/>
        </authorList>
    </citation>
    <scope>NUCLEOTIDE SEQUENCE [LARGE SCALE GENOMIC DNA]</scope>
    <source>
        <strain evidence="1">Iper-2018</strain>
    </source>
</reference>
<evidence type="ECO:0000313" key="2">
    <source>
        <dbReference type="Proteomes" id="UP000805193"/>
    </source>
</evidence>